<keyword evidence="2" id="KW-1185">Reference proteome</keyword>
<organism evidence="1 2">
    <name type="scientific">Carpediemonas membranifera</name>
    <dbReference type="NCBI Taxonomy" id="201153"/>
    <lineage>
        <taxon>Eukaryota</taxon>
        <taxon>Metamonada</taxon>
        <taxon>Carpediemonas-like organisms</taxon>
        <taxon>Carpediemonas</taxon>
    </lineage>
</organism>
<dbReference type="Proteomes" id="UP000717585">
    <property type="component" value="Unassembled WGS sequence"/>
</dbReference>
<gene>
    <name evidence="1" type="ORF">J8273_5380</name>
</gene>
<name>A0A8J6ATZ9_9EUKA</name>
<comment type="caution">
    <text evidence="1">The sequence shown here is derived from an EMBL/GenBank/DDBJ whole genome shotgun (WGS) entry which is preliminary data.</text>
</comment>
<protein>
    <submittedName>
        <fullName evidence="1">Uncharacterized protein</fullName>
    </submittedName>
</protein>
<proteinExistence type="predicted"/>
<dbReference type="AlphaFoldDB" id="A0A8J6ATZ9"/>
<sequence length="109" mass="11805">MQKYCIKAPDVFIGVTIMYDSAKSGHALDAEGLSYHIASMLRELYGSESSHEFSVFKFDSSCTPAKATIRVASQDYAHVQHAIASIVQLAGTDIAIIPFAESPNPLRAV</sequence>
<reference evidence="1" key="1">
    <citation type="submission" date="2021-05" db="EMBL/GenBank/DDBJ databases">
        <title>A free-living protist that lacks canonical eukaryotic 1 DNA replication and segregation systems.</title>
        <authorList>
            <person name="Salas-Leiva D.E."/>
            <person name="Tromer E.C."/>
            <person name="Curtis B.A."/>
            <person name="Jerlstrom-Hultqvist J."/>
            <person name="Kolisko M."/>
            <person name="Yi Z."/>
            <person name="Salas-Leiva J.S."/>
            <person name="Gallot-Lavallee L."/>
            <person name="Kops G.J.P.L."/>
            <person name="Archibald J.M."/>
            <person name="Simpson A.G.B."/>
            <person name="Roger A.J."/>
        </authorList>
    </citation>
    <scope>NUCLEOTIDE SEQUENCE</scope>
    <source>
        <strain evidence="1">BICM</strain>
    </source>
</reference>
<dbReference type="EMBL" id="JAHDYR010000038">
    <property type="protein sequence ID" value="KAG9392390.1"/>
    <property type="molecule type" value="Genomic_DNA"/>
</dbReference>
<evidence type="ECO:0000313" key="2">
    <source>
        <dbReference type="Proteomes" id="UP000717585"/>
    </source>
</evidence>
<accession>A0A8J6ATZ9</accession>
<evidence type="ECO:0000313" key="1">
    <source>
        <dbReference type="EMBL" id="KAG9392390.1"/>
    </source>
</evidence>